<evidence type="ECO:0000313" key="3">
    <source>
        <dbReference type="Proteomes" id="UP000064967"/>
    </source>
</evidence>
<proteinExistence type="predicted"/>
<protein>
    <submittedName>
        <fullName evidence="2">Uncharacterized protein</fullName>
    </submittedName>
</protein>
<dbReference type="AlphaFoldDB" id="A0A0K1Q2K1"/>
<dbReference type="Proteomes" id="UP000064967">
    <property type="component" value="Chromosome"/>
</dbReference>
<evidence type="ECO:0000256" key="1">
    <source>
        <dbReference type="SAM" id="MobiDB-lite"/>
    </source>
</evidence>
<accession>A0A0K1Q2K1</accession>
<dbReference type="KEGG" id="llu:AKJ09_06657"/>
<reference evidence="2 3" key="1">
    <citation type="submission" date="2015-08" db="EMBL/GenBank/DDBJ databases">
        <authorList>
            <person name="Babu N.S."/>
            <person name="Beckwith C.J."/>
            <person name="Beseler K.G."/>
            <person name="Brison A."/>
            <person name="Carone J.V."/>
            <person name="Caskin T.P."/>
            <person name="Diamond M."/>
            <person name="Durham M.E."/>
            <person name="Foxe J.M."/>
            <person name="Go M."/>
            <person name="Henderson B.A."/>
            <person name="Jones I.B."/>
            <person name="McGettigan J.A."/>
            <person name="Micheletti S.J."/>
            <person name="Nasrallah M.E."/>
            <person name="Ortiz D."/>
            <person name="Piller C.R."/>
            <person name="Privatt S.R."/>
            <person name="Schneider S.L."/>
            <person name="Sharp S."/>
            <person name="Smith T.C."/>
            <person name="Stanton J.D."/>
            <person name="Ullery H.E."/>
            <person name="Wilson R.J."/>
            <person name="Serrano M.G."/>
            <person name="Buck G."/>
            <person name="Lee V."/>
            <person name="Wang Y."/>
            <person name="Carvalho R."/>
            <person name="Voegtly L."/>
            <person name="Shi R."/>
            <person name="Duckworth R."/>
            <person name="Johnson A."/>
            <person name="Loviza R."/>
            <person name="Walstead R."/>
            <person name="Shah Z."/>
            <person name="Kiflezghi M."/>
            <person name="Wade K."/>
            <person name="Ball S.L."/>
            <person name="Bradley K.W."/>
            <person name="Asai D.J."/>
            <person name="Bowman C.A."/>
            <person name="Russell D.A."/>
            <person name="Pope W.H."/>
            <person name="Jacobs-Sera D."/>
            <person name="Hendrix R.W."/>
            <person name="Hatfull G.F."/>
        </authorList>
    </citation>
    <scope>NUCLEOTIDE SEQUENCE [LARGE SCALE GENOMIC DNA]</scope>
    <source>
        <strain evidence="2 3">DSM 27648</strain>
    </source>
</reference>
<gene>
    <name evidence="2" type="ORF">AKJ09_06657</name>
</gene>
<evidence type="ECO:0000313" key="2">
    <source>
        <dbReference type="EMBL" id="AKU99993.1"/>
    </source>
</evidence>
<feature type="region of interest" description="Disordered" evidence="1">
    <location>
        <begin position="14"/>
        <end position="52"/>
    </location>
</feature>
<sequence>MREQWVFRRLGSKRRERGSWRERMALAPRRRNNPSLRDRSKSELIEATRNAY</sequence>
<name>A0A0K1Q2K1_9BACT</name>
<feature type="compositionally biased region" description="Basic and acidic residues" evidence="1">
    <location>
        <begin position="36"/>
        <end position="46"/>
    </location>
</feature>
<organism evidence="2 3">
    <name type="scientific">Labilithrix luteola</name>
    <dbReference type="NCBI Taxonomy" id="1391654"/>
    <lineage>
        <taxon>Bacteria</taxon>
        <taxon>Pseudomonadati</taxon>
        <taxon>Myxococcota</taxon>
        <taxon>Polyangia</taxon>
        <taxon>Polyangiales</taxon>
        <taxon>Labilitrichaceae</taxon>
        <taxon>Labilithrix</taxon>
    </lineage>
</organism>
<dbReference type="EMBL" id="CP012333">
    <property type="protein sequence ID" value="AKU99993.1"/>
    <property type="molecule type" value="Genomic_DNA"/>
</dbReference>
<keyword evidence="3" id="KW-1185">Reference proteome</keyword>